<dbReference type="EMBL" id="JAKJXP020000209">
    <property type="protein sequence ID" value="KAK7738433.1"/>
    <property type="molecule type" value="Genomic_DNA"/>
</dbReference>
<evidence type="ECO:0000256" key="1">
    <source>
        <dbReference type="SAM" id="MobiDB-lite"/>
    </source>
</evidence>
<sequence length="228" mass="24975">MSKTQQPSIDYASLISLSNSSRVDAIKTMDELSHRLSKSSRSSLGGKKKASPSSPSSTSSSSKSKPSQKDKSSKKMAGDKGKGGKTKSPPDHRQGKKAGKAARNPSETPSHDASPKHVLHKTERTKPTGKDHVGELRNPTVSPRLPRRTAETTKAPKRISYLSMSSGSTKLGEIPIRRSRLVWNPDDEDFEYGYRPVYPLHAASKPVTEERAGFFKRLFGTKEKSTSR</sequence>
<gene>
    <name evidence="2" type="ORF">SLS62_011388</name>
</gene>
<feature type="region of interest" description="Disordered" evidence="1">
    <location>
        <begin position="33"/>
        <end position="168"/>
    </location>
</feature>
<organism evidence="2 3">
    <name type="scientific">Diatrype stigma</name>
    <dbReference type="NCBI Taxonomy" id="117547"/>
    <lineage>
        <taxon>Eukaryota</taxon>
        <taxon>Fungi</taxon>
        <taxon>Dikarya</taxon>
        <taxon>Ascomycota</taxon>
        <taxon>Pezizomycotina</taxon>
        <taxon>Sordariomycetes</taxon>
        <taxon>Xylariomycetidae</taxon>
        <taxon>Xylariales</taxon>
        <taxon>Diatrypaceae</taxon>
        <taxon>Diatrype</taxon>
    </lineage>
</organism>
<reference evidence="2 3" key="1">
    <citation type="submission" date="2024-02" db="EMBL/GenBank/DDBJ databases">
        <title>De novo assembly and annotation of 12 fungi associated with fruit tree decline syndrome in Ontario, Canada.</title>
        <authorList>
            <person name="Sulman M."/>
            <person name="Ellouze W."/>
            <person name="Ilyukhin E."/>
        </authorList>
    </citation>
    <scope>NUCLEOTIDE SEQUENCE [LARGE SCALE GENOMIC DNA]</scope>
    <source>
        <strain evidence="2 3">M11/M66-122</strain>
    </source>
</reference>
<name>A0AAN9YF37_9PEZI</name>
<comment type="caution">
    <text evidence="2">The sequence shown here is derived from an EMBL/GenBank/DDBJ whole genome shotgun (WGS) entry which is preliminary data.</text>
</comment>
<feature type="compositionally biased region" description="Low complexity" evidence="1">
    <location>
        <begin position="39"/>
        <end position="65"/>
    </location>
</feature>
<protein>
    <submittedName>
        <fullName evidence="2">Uncharacterized protein</fullName>
    </submittedName>
</protein>
<proteinExistence type="predicted"/>
<dbReference type="Proteomes" id="UP001320420">
    <property type="component" value="Unassembled WGS sequence"/>
</dbReference>
<evidence type="ECO:0000313" key="3">
    <source>
        <dbReference type="Proteomes" id="UP001320420"/>
    </source>
</evidence>
<keyword evidence="3" id="KW-1185">Reference proteome</keyword>
<accession>A0AAN9YF37</accession>
<evidence type="ECO:0000313" key="2">
    <source>
        <dbReference type="EMBL" id="KAK7738433.1"/>
    </source>
</evidence>
<dbReference type="AlphaFoldDB" id="A0AAN9YF37"/>
<feature type="compositionally biased region" description="Basic and acidic residues" evidence="1">
    <location>
        <begin position="67"/>
        <end position="93"/>
    </location>
</feature>
<feature type="compositionally biased region" description="Basic and acidic residues" evidence="1">
    <location>
        <begin position="109"/>
        <end position="135"/>
    </location>
</feature>